<accession>A0A494ZBJ6</accession>
<sequence length="131" mass="15296">MKIDRDIISLEKAIGKSDYLQARKIIELNESKFKKPHIRSKLSMEALTLVNYVHDFNNEKNDELYSRETQLIIRHINKLAYNCEFSEIKRFTFLQKDLLSNPKIYNALSSDAKALIAPPTSEMEQNYSVLN</sequence>
<keyword evidence="2" id="KW-1185">Reference proteome</keyword>
<reference evidence="1 2" key="1">
    <citation type="journal article" date="2016" name="Antonie Van Leeuwenhoek">
        <title>Lysinibacillus endophyticus sp. nov., an indole-3-acetic acid producing endophytic bacterium isolated from corn root (Zea mays cv. Xinken-5).</title>
        <authorList>
            <person name="Yu J."/>
            <person name="Guan X."/>
            <person name="Liu C."/>
            <person name="Xiang W."/>
            <person name="Yu Z."/>
            <person name="Liu X."/>
            <person name="Wang G."/>
        </authorList>
    </citation>
    <scope>NUCLEOTIDE SEQUENCE [LARGE SCALE GENOMIC DNA]</scope>
    <source>
        <strain evidence="1 2">DSM 100506</strain>
    </source>
</reference>
<protein>
    <submittedName>
        <fullName evidence="1">Uncharacterized protein</fullName>
    </submittedName>
</protein>
<evidence type="ECO:0000313" key="1">
    <source>
        <dbReference type="EMBL" id="RKQ19514.1"/>
    </source>
</evidence>
<proteinExistence type="predicted"/>
<dbReference type="RefSeq" id="WP_121213053.1">
    <property type="nucleotide sequence ID" value="NZ_RBZN01000003.1"/>
</dbReference>
<dbReference type="OrthoDB" id="2735861at2"/>
<comment type="caution">
    <text evidence="1">The sequence shown here is derived from an EMBL/GenBank/DDBJ whole genome shotgun (WGS) entry which is preliminary data.</text>
</comment>
<dbReference type="AlphaFoldDB" id="A0A494ZBJ6"/>
<dbReference type="EMBL" id="RBZN01000003">
    <property type="protein sequence ID" value="RKQ19514.1"/>
    <property type="molecule type" value="Genomic_DNA"/>
</dbReference>
<gene>
    <name evidence="1" type="ORF">D8M03_02235</name>
</gene>
<name>A0A494ZBJ6_9BACL</name>
<evidence type="ECO:0000313" key="2">
    <source>
        <dbReference type="Proteomes" id="UP000272238"/>
    </source>
</evidence>
<organism evidence="1 2">
    <name type="scientific">Ureibacillus endophyticus</name>
    <dbReference type="NCBI Taxonomy" id="1978490"/>
    <lineage>
        <taxon>Bacteria</taxon>
        <taxon>Bacillati</taxon>
        <taxon>Bacillota</taxon>
        <taxon>Bacilli</taxon>
        <taxon>Bacillales</taxon>
        <taxon>Caryophanaceae</taxon>
        <taxon>Ureibacillus</taxon>
    </lineage>
</organism>
<dbReference type="Proteomes" id="UP000272238">
    <property type="component" value="Unassembled WGS sequence"/>
</dbReference>